<dbReference type="Pfam" id="PF10503">
    <property type="entry name" value="Esterase_PHB"/>
    <property type="match status" value="1"/>
</dbReference>
<dbReference type="Gene3D" id="3.40.50.1820">
    <property type="entry name" value="alpha/beta hydrolase"/>
    <property type="match status" value="1"/>
</dbReference>
<accession>A0A3A9W060</accession>
<dbReference type="Proteomes" id="UP000275024">
    <property type="component" value="Unassembled WGS sequence"/>
</dbReference>
<gene>
    <name evidence="5" type="ORF">D7318_21605</name>
    <name evidence="4" type="ORF">D7319_22745</name>
</gene>
<dbReference type="PANTHER" id="PTHR43037">
    <property type="entry name" value="UNNAMED PRODUCT-RELATED"/>
    <property type="match status" value="1"/>
</dbReference>
<dbReference type="AlphaFoldDB" id="A0A3A9W060"/>
<evidence type="ECO:0000256" key="1">
    <source>
        <dbReference type="ARBA" id="ARBA00022729"/>
    </source>
</evidence>
<dbReference type="OrthoDB" id="9767239at2"/>
<reference evidence="6 7" key="1">
    <citation type="submission" date="2018-09" db="EMBL/GenBank/DDBJ databases">
        <title>Streptomyces sp. nov. DS1-2, an endophytic actinomycete isolated from roots of Dendrobium scabrilingue.</title>
        <authorList>
            <person name="Kuncharoen N."/>
            <person name="Kudo T."/>
            <person name="Ohkuma M."/>
            <person name="Yuki M."/>
            <person name="Tanasupawat S."/>
        </authorList>
    </citation>
    <scope>NUCLEOTIDE SEQUENCE [LARGE SCALE GENOMIC DNA]</scope>
    <source>
        <strain evidence="4 7">AZ1-7</strain>
        <strain evidence="5 6">DS1-2</strain>
    </source>
</reference>
<proteinExistence type="predicted"/>
<organism evidence="4 7">
    <name type="scientific">Streptomyces radicis</name>
    <dbReference type="NCBI Taxonomy" id="1750517"/>
    <lineage>
        <taxon>Bacteria</taxon>
        <taxon>Bacillati</taxon>
        <taxon>Actinomycetota</taxon>
        <taxon>Actinomycetes</taxon>
        <taxon>Kitasatosporales</taxon>
        <taxon>Streptomycetaceae</taxon>
        <taxon>Streptomyces</taxon>
    </lineage>
</organism>
<feature type="compositionally biased region" description="Polar residues" evidence="3">
    <location>
        <begin position="365"/>
        <end position="380"/>
    </location>
</feature>
<evidence type="ECO:0000256" key="3">
    <source>
        <dbReference type="SAM" id="MobiDB-lite"/>
    </source>
</evidence>
<evidence type="ECO:0000313" key="6">
    <source>
        <dbReference type="Proteomes" id="UP000268652"/>
    </source>
</evidence>
<evidence type="ECO:0000313" key="5">
    <source>
        <dbReference type="EMBL" id="RKN18680.1"/>
    </source>
</evidence>
<sequence>MLAVTGLMARRLPDSARCGARCPARRRAGAQRRSAAASAAPRVAAMCAGHTAGPPPMAPAAVGAPSAATYGAPRPPHTNPSAPEREGPVPEGTTPMRVPREVPMRARVRRTALRAPRRAATLLAALVLGLMSVLSSGGPAAAATPLERVSSFGSNPGNLVMYRYAPPGLEPGSPVVVLLHGCGQSAQSYVDGSGWQKFADAGGFTLVAAEQQAGNNVSRCFNWFQPSDIARGAGEALSVKQMVDHTVSSLGADPGRVYATGLSAGGIMTGSLLAAYPDVFAGGAIIAGAPHGCASSMLDAFSCMFPGRTATAASWGDRVRSAHPGFTGERPSVSLWHGGADYVVATANLNESVKQWTDVLGGDQTADSTSQLPADTTRSVYESGAGQPPVIGYLTPGNGHGTPVAPGTGPEQCGTAGAFFLDSLCSSHWIARDWGLTG</sequence>
<feature type="region of interest" description="Disordered" evidence="3">
    <location>
        <begin position="58"/>
        <end position="97"/>
    </location>
</feature>
<dbReference type="GO" id="GO:0005576">
    <property type="term" value="C:extracellular region"/>
    <property type="evidence" value="ECO:0007669"/>
    <property type="project" value="InterPro"/>
</dbReference>
<dbReference type="EMBL" id="RBDY01000018">
    <property type="protein sequence ID" value="RKN18680.1"/>
    <property type="molecule type" value="Genomic_DNA"/>
</dbReference>
<feature type="region of interest" description="Disordered" evidence="3">
    <location>
        <begin position="361"/>
        <end position="381"/>
    </location>
</feature>
<dbReference type="InterPro" id="IPR010126">
    <property type="entry name" value="Esterase_phb"/>
</dbReference>
<dbReference type="GO" id="GO:0016787">
    <property type="term" value="F:hydrolase activity"/>
    <property type="evidence" value="ECO:0007669"/>
    <property type="project" value="UniProtKB-KW"/>
</dbReference>
<keyword evidence="2" id="KW-0378">Hydrolase</keyword>
<dbReference type="Proteomes" id="UP000268652">
    <property type="component" value="Unassembled WGS sequence"/>
</dbReference>
<keyword evidence="6" id="KW-1185">Reference proteome</keyword>
<dbReference type="SUPFAM" id="SSF53474">
    <property type="entry name" value="alpha/beta-Hydrolases"/>
    <property type="match status" value="2"/>
</dbReference>
<dbReference type="EMBL" id="RBDX01000021">
    <property type="protein sequence ID" value="RKN06350.1"/>
    <property type="molecule type" value="Genomic_DNA"/>
</dbReference>
<feature type="compositionally biased region" description="Low complexity" evidence="3">
    <location>
        <begin position="59"/>
        <end position="72"/>
    </location>
</feature>
<name>A0A3A9W060_9ACTN</name>
<dbReference type="InterPro" id="IPR050955">
    <property type="entry name" value="Plant_Biomass_Hydrol_Est"/>
</dbReference>
<comment type="caution">
    <text evidence="4">The sequence shown here is derived from an EMBL/GenBank/DDBJ whole genome shotgun (WGS) entry which is preliminary data.</text>
</comment>
<evidence type="ECO:0000313" key="7">
    <source>
        <dbReference type="Proteomes" id="UP000275024"/>
    </source>
</evidence>
<evidence type="ECO:0000313" key="4">
    <source>
        <dbReference type="EMBL" id="RKN06350.1"/>
    </source>
</evidence>
<keyword evidence="1" id="KW-0732">Signal</keyword>
<dbReference type="NCBIfam" id="TIGR01840">
    <property type="entry name" value="esterase_phb"/>
    <property type="match status" value="1"/>
</dbReference>
<dbReference type="InterPro" id="IPR029058">
    <property type="entry name" value="AB_hydrolase_fold"/>
</dbReference>
<protein>
    <submittedName>
        <fullName evidence="4">Feruloyl esterase</fullName>
    </submittedName>
</protein>
<dbReference type="PANTHER" id="PTHR43037:SF1">
    <property type="entry name" value="BLL1128 PROTEIN"/>
    <property type="match status" value="1"/>
</dbReference>
<evidence type="ECO:0000256" key="2">
    <source>
        <dbReference type="ARBA" id="ARBA00022801"/>
    </source>
</evidence>